<dbReference type="Pfam" id="PF13668">
    <property type="entry name" value="Ferritin_2"/>
    <property type="match status" value="1"/>
</dbReference>
<dbReference type="EMBL" id="KE145370">
    <property type="protein sequence ID" value="EPE26694.1"/>
    <property type="molecule type" value="Genomic_DNA"/>
</dbReference>
<feature type="chain" id="PRO_5004507616" evidence="1">
    <location>
        <begin position="19"/>
        <end position="303"/>
    </location>
</feature>
<proteinExistence type="predicted"/>
<dbReference type="AlphaFoldDB" id="S3CND8"/>
<evidence type="ECO:0000256" key="1">
    <source>
        <dbReference type="SAM" id="SignalP"/>
    </source>
</evidence>
<keyword evidence="3" id="KW-1185">Reference proteome</keyword>
<accession>S3CND8</accession>
<feature type="signal peptide" evidence="1">
    <location>
        <begin position="1"/>
        <end position="18"/>
    </location>
</feature>
<dbReference type="OMA" id="MAWYHDM"/>
<dbReference type="SUPFAM" id="SSF47240">
    <property type="entry name" value="Ferritin-like"/>
    <property type="match status" value="1"/>
</dbReference>
<dbReference type="HOGENOM" id="CLU_029630_0_0_1"/>
<organism evidence="2 3">
    <name type="scientific">Glarea lozoyensis (strain ATCC 20868 / MF5171)</name>
    <dbReference type="NCBI Taxonomy" id="1116229"/>
    <lineage>
        <taxon>Eukaryota</taxon>
        <taxon>Fungi</taxon>
        <taxon>Dikarya</taxon>
        <taxon>Ascomycota</taxon>
        <taxon>Pezizomycotina</taxon>
        <taxon>Leotiomycetes</taxon>
        <taxon>Helotiales</taxon>
        <taxon>Helotiaceae</taxon>
        <taxon>Glarea</taxon>
    </lineage>
</organism>
<dbReference type="PANTHER" id="PTHR31694:SF26">
    <property type="entry name" value="OS05G0151100 PROTEIN"/>
    <property type="match status" value="1"/>
</dbReference>
<dbReference type="InterPro" id="IPR052965">
    <property type="entry name" value="Pigment-catalase-like"/>
</dbReference>
<reference evidence="2 3" key="1">
    <citation type="journal article" date="2013" name="BMC Genomics">
        <title>Genomics-driven discovery of the pneumocandin biosynthetic gene cluster in the fungus Glarea lozoyensis.</title>
        <authorList>
            <person name="Chen L."/>
            <person name="Yue Q."/>
            <person name="Zhang X."/>
            <person name="Xiang M."/>
            <person name="Wang C."/>
            <person name="Li S."/>
            <person name="Che Y."/>
            <person name="Ortiz-Lopez F.J."/>
            <person name="Bills G.F."/>
            <person name="Liu X."/>
            <person name="An Z."/>
        </authorList>
    </citation>
    <scope>NUCLEOTIDE SEQUENCE [LARGE SCALE GENOMIC DNA]</scope>
    <source>
        <strain evidence="3">ATCC 20868 / MF5171</strain>
    </source>
</reference>
<dbReference type="PANTHER" id="PTHR31694">
    <property type="entry name" value="DESICCATION-LIKE PROTEIN"/>
    <property type="match status" value="1"/>
</dbReference>
<name>S3CND8_GLAL2</name>
<dbReference type="CDD" id="cd00657">
    <property type="entry name" value="Ferritin_like"/>
    <property type="match status" value="1"/>
</dbReference>
<dbReference type="InterPro" id="IPR009078">
    <property type="entry name" value="Ferritin-like_SF"/>
</dbReference>
<dbReference type="eggNOG" id="ENOG502RXKA">
    <property type="taxonomic scope" value="Eukaryota"/>
</dbReference>
<dbReference type="OrthoDB" id="1001765at2759"/>
<sequence length="303" mass="31713">MQYRLPLITLAAITLVTASPVVTKRDITDIEILNYALTLEHLEDKFYREGLANYTQADFVAAGFADPFYANLKEISYDETTHVGFLTKALGDAAVKECTYSFPSTDPKSFVALASVLEGVGVSAYLGAAASIAMPDYLTAAGSILTVEARHNAYIRAAKAQAPFPSPFDAPLTFNEVYTLAAGFIVSCPSTNGALPFKAFPGITLVTTGPLAAGTEIVLQTPGYVLQGADGSSNLYAAFIMVTGGVFAEAIGIDGGFKVVIPEGVNGQVYVVLTGCSEGPITDDNVGAGPAILEITNPYPTVV</sequence>
<dbReference type="InterPro" id="IPR012347">
    <property type="entry name" value="Ferritin-like"/>
</dbReference>
<evidence type="ECO:0000313" key="2">
    <source>
        <dbReference type="EMBL" id="EPE26694.1"/>
    </source>
</evidence>
<dbReference type="Gene3D" id="1.20.1260.10">
    <property type="match status" value="1"/>
</dbReference>
<protein>
    <submittedName>
        <fullName evidence="2">Ferritin-like protein</fullName>
    </submittedName>
</protein>
<dbReference type="KEGG" id="glz:GLAREA_02607"/>
<keyword evidence="1" id="KW-0732">Signal</keyword>
<gene>
    <name evidence="2" type="ORF">GLAREA_02607</name>
</gene>
<evidence type="ECO:0000313" key="3">
    <source>
        <dbReference type="Proteomes" id="UP000016922"/>
    </source>
</evidence>
<dbReference type="GeneID" id="19461664"/>
<dbReference type="Proteomes" id="UP000016922">
    <property type="component" value="Unassembled WGS sequence"/>
</dbReference>
<dbReference type="RefSeq" id="XP_008085884.1">
    <property type="nucleotide sequence ID" value="XM_008087693.1"/>
</dbReference>